<dbReference type="GO" id="GO:0051539">
    <property type="term" value="F:4 iron, 4 sulfur cluster binding"/>
    <property type="evidence" value="ECO:0007669"/>
    <property type="project" value="UniProtKB-UniRule"/>
</dbReference>
<dbReference type="Proteomes" id="UP000887043">
    <property type="component" value="Unassembled WGS sequence"/>
</dbReference>
<evidence type="ECO:0000313" key="5">
    <source>
        <dbReference type="EMBL" id="OYP55006.1"/>
    </source>
</evidence>
<dbReference type="InterPro" id="IPR058240">
    <property type="entry name" value="rSAM_sf"/>
</dbReference>
<evidence type="ECO:0000313" key="4">
    <source>
        <dbReference type="EMBL" id="GJG26679.1"/>
    </source>
</evidence>
<comment type="function">
    <text evidence="2">Probably acts as a heme chaperone, transferring heme to an unknown acceptor. Binds one molecule of heme per monomer, possibly covalently. Binds 1 [4Fe-4S] cluster. The cluster is coordinated with 3 cysteines and an exchangeable S-adenosyl-L-methionine.</text>
</comment>
<dbReference type="SFLD" id="SFLDF00562">
    <property type="entry name" value="HemN-like__clustered_with_heat"/>
    <property type="match status" value="1"/>
</dbReference>
<keyword evidence="2" id="KW-0479">Metal-binding</keyword>
<gene>
    <name evidence="5" type="ORF">CIK91_07880</name>
    <name evidence="4" type="ORF">PRRU23_03790</name>
</gene>
<comment type="subcellular location">
    <subcellularLocation>
        <location evidence="2">Cytoplasm</location>
    </subcellularLocation>
</comment>
<name>A0AA37MKE0_SEGBR</name>
<reference evidence="5 6" key="1">
    <citation type="submission" date="2017-08" db="EMBL/GenBank/DDBJ databases">
        <title>Comparative genomics of non-oral Prevotella species.</title>
        <authorList>
            <person name="Accetto T."/>
            <person name="Nograsek B."/>
            <person name="Avgustin G."/>
        </authorList>
    </citation>
    <scope>NUCLEOTIDE SEQUENCE [LARGE SCALE GENOMIC DNA]</scope>
    <source>
        <strain evidence="5 6">TC1-1</strain>
    </source>
</reference>
<keyword evidence="2" id="KW-0949">S-adenosyl-L-methionine</keyword>
<dbReference type="CDD" id="cd01335">
    <property type="entry name" value="Radical_SAM"/>
    <property type="match status" value="1"/>
</dbReference>
<dbReference type="SMART" id="SM00729">
    <property type="entry name" value="Elp3"/>
    <property type="match status" value="1"/>
</dbReference>
<keyword evidence="6" id="KW-1185">Reference proteome</keyword>
<dbReference type="PROSITE" id="PS51918">
    <property type="entry name" value="RADICAL_SAM"/>
    <property type="match status" value="1"/>
</dbReference>
<dbReference type="Pfam" id="PF04055">
    <property type="entry name" value="Radical_SAM"/>
    <property type="match status" value="1"/>
</dbReference>
<feature type="domain" description="Radical SAM core" evidence="3">
    <location>
        <begin position="1"/>
        <end position="238"/>
    </location>
</feature>
<evidence type="ECO:0000256" key="1">
    <source>
        <dbReference type="ARBA" id="ARBA00006100"/>
    </source>
</evidence>
<dbReference type="InterPro" id="IPR023404">
    <property type="entry name" value="rSAM_horseshoe"/>
</dbReference>
<dbReference type="SUPFAM" id="SSF102114">
    <property type="entry name" value="Radical SAM enzymes"/>
    <property type="match status" value="1"/>
</dbReference>
<dbReference type="InterPro" id="IPR006638">
    <property type="entry name" value="Elp3/MiaA/NifB-like_rSAM"/>
</dbReference>
<dbReference type="GO" id="GO:0046872">
    <property type="term" value="F:metal ion binding"/>
    <property type="evidence" value="ECO:0007669"/>
    <property type="project" value="UniProtKB-UniRule"/>
</dbReference>
<dbReference type="InterPro" id="IPR004559">
    <property type="entry name" value="HemW-like"/>
</dbReference>
<keyword evidence="2" id="KW-0411">Iron-sulfur</keyword>
<dbReference type="InterPro" id="IPR034505">
    <property type="entry name" value="Coproporphyrinogen-III_oxidase"/>
</dbReference>
<dbReference type="SFLD" id="SFLDF00288">
    <property type="entry name" value="HemN-like__clustered_with_nucl"/>
    <property type="match status" value="1"/>
</dbReference>
<dbReference type="InterPro" id="IPR010723">
    <property type="entry name" value="HemN_C"/>
</dbReference>
<dbReference type="EMBL" id="BPTR01000001">
    <property type="protein sequence ID" value="GJG26679.1"/>
    <property type="molecule type" value="Genomic_DNA"/>
</dbReference>
<dbReference type="GO" id="GO:0006779">
    <property type="term" value="P:porphyrin-containing compound biosynthetic process"/>
    <property type="evidence" value="ECO:0007669"/>
    <property type="project" value="InterPro"/>
</dbReference>
<dbReference type="GO" id="GO:0005737">
    <property type="term" value="C:cytoplasm"/>
    <property type="evidence" value="ECO:0007669"/>
    <property type="project" value="UniProtKB-SubCell"/>
</dbReference>
<evidence type="ECO:0000313" key="6">
    <source>
        <dbReference type="Proteomes" id="UP000216189"/>
    </source>
</evidence>
<comment type="similarity">
    <text evidence="1">Belongs to the anaerobic coproporphyrinogen-III oxidase family. HemW subfamily.</text>
</comment>
<organism evidence="4 7">
    <name type="scientific">Segatella bryantii</name>
    <name type="common">Prevotella bryantii</name>
    <dbReference type="NCBI Taxonomy" id="77095"/>
    <lineage>
        <taxon>Bacteria</taxon>
        <taxon>Pseudomonadati</taxon>
        <taxon>Bacteroidota</taxon>
        <taxon>Bacteroidia</taxon>
        <taxon>Bacteroidales</taxon>
        <taxon>Prevotellaceae</taxon>
        <taxon>Segatella</taxon>
    </lineage>
</organism>
<dbReference type="SFLD" id="SFLDG01082">
    <property type="entry name" value="B12-binding_domain_containing"/>
    <property type="match status" value="1"/>
</dbReference>
<dbReference type="AlphaFoldDB" id="A0AA37MKE0"/>
<evidence type="ECO:0000313" key="7">
    <source>
        <dbReference type="Proteomes" id="UP000887043"/>
    </source>
</evidence>
<dbReference type="RefSeq" id="WP_006283134.1">
    <property type="nucleotide sequence ID" value="NZ_BPTR01000001.1"/>
</dbReference>
<dbReference type="Gene3D" id="3.80.30.20">
    <property type="entry name" value="tm_1862 like domain"/>
    <property type="match status" value="1"/>
</dbReference>
<sequence length="386" mass="44539">MTGLYIHIPFCASRCIYCGFYSTTLSQLKQKYTDAICREMELRKQNIDKRPIEISTIYFGGGTPSQLSKEQLQQIFSSINSIWNCNGSIIRKNCEITFECNPDDITEDFANFIAYLGVNRVSMGAQTFDPARLKFLHRRHNANEVKLAVDRLKSAGFDNISIDLMFGFPGETLTEWEEDIKTAVSLEPKHISAYSLMYEEGTPLYRMLEKGEIEEIDEETSLAMYKKLIDLLTQAGYEHYEISNFARPGFRSQHNSSYWNAIPYIGIGAAAHSYSKDYRSWNVDNIHQYIQSIHDNKLPSESEYLDATTRYNDLITTALRTREGINLTKLKDEYGEELFLYLTQEAQKYINLHEMKIEDNKLSLTRKGLYISDSIMSDLIFISNIK</sequence>
<evidence type="ECO:0000259" key="3">
    <source>
        <dbReference type="PROSITE" id="PS51918"/>
    </source>
</evidence>
<dbReference type="InterPro" id="IPR007197">
    <property type="entry name" value="rSAM"/>
</dbReference>
<reference evidence="4" key="2">
    <citation type="submission" date="2021-08" db="EMBL/GenBank/DDBJ databases">
        <title>Prevotella lacticifex sp. nov., isolated from rumen of cow.</title>
        <authorList>
            <person name="Shinkai T."/>
            <person name="Ikeyama N."/>
            <person name="Kumagai M."/>
            <person name="Ohmori H."/>
            <person name="Sakamoto M."/>
            <person name="Ohkuma M."/>
            <person name="Mitsumori M."/>
        </authorList>
    </citation>
    <scope>NUCLEOTIDE SEQUENCE</scope>
    <source>
        <strain evidence="4">DSM 11371</strain>
    </source>
</reference>
<dbReference type="SFLD" id="SFLDS00029">
    <property type="entry name" value="Radical_SAM"/>
    <property type="match status" value="1"/>
</dbReference>
<evidence type="ECO:0000256" key="2">
    <source>
        <dbReference type="RuleBase" id="RU364116"/>
    </source>
</evidence>
<keyword evidence="2" id="KW-0143">Chaperone</keyword>
<keyword evidence="2" id="KW-0349">Heme</keyword>
<protein>
    <recommendedName>
        <fullName evidence="2">Heme chaperone HemW</fullName>
    </recommendedName>
</protein>
<dbReference type="Pfam" id="PF06969">
    <property type="entry name" value="HemN_C"/>
    <property type="match status" value="1"/>
</dbReference>
<dbReference type="Proteomes" id="UP000216189">
    <property type="component" value="Unassembled WGS sequence"/>
</dbReference>
<dbReference type="EMBL" id="NPJF01000033">
    <property type="protein sequence ID" value="OYP55006.1"/>
    <property type="molecule type" value="Genomic_DNA"/>
</dbReference>
<dbReference type="PANTHER" id="PTHR13932">
    <property type="entry name" value="COPROPORPHYRINIGEN III OXIDASE"/>
    <property type="match status" value="1"/>
</dbReference>
<dbReference type="GO" id="GO:0004109">
    <property type="term" value="F:coproporphyrinogen oxidase activity"/>
    <property type="evidence" value="ECO:0007669"/>
    <property type="project" value="InterPro"/>
</dbReference>
<keyword evidence="2" id="KW-0963">Cytoplasm</keyword>
<dbReference type="NCBIfam" id="TIGR00539">
    <property type="entry name" value="hemN_rel"/>
    <property type="match status" value="1"/>
</dbReference>
<proteinExistence type="inferred from homology"/>
<dbReference type="SFLD" id="SFLDG01065">
    <property type="entry name" value="anaerobic_coproporphyrinogen-I"/>
    <property type="match status" value="1"/>
</dbReference>
<keyword evidence="2" id="KW-0408">Iron</keyword>
<keyword evidence="2" id="KW-0004">4Fe-4S</keyword>
<comment type="caution">
    <text evidence="4">The sequence shown here is derived from an EMBL/GenBank/DDBJ whole genome shotgun (WGS) entry which is preliminary data.</text>
</comment>
<accession>A0AA37MKE0</accession>
<dbReference type="PANTHER" id="PTHR13932:SF5">
    <property type="entry name" value="RADICAL S-ADENOSYL METHIONINE DOMAIN-CONTAINING PROTEIN 1, MITOCHONDRIAL"/>
    <property type="match status" value="1"/>
</dbReference>